<dbReference type="Pfam" id="PF00005">
    <property type="entry name" value="ABC_tran"/>
    <property type="match status" value="1"/>
</dbReference>
<dbReference type="PANTHER" id="PTHR43297:SF2">
    <property type="entry name" value="DIPEPTIDE TRANSPORT ATP-BINDING PROTEIN DPPD"/>
    <property type="match status" value="1"/>
</dbReference>
<reference evidence="8" key="1">
    <citation type="submission" date="2016-12" db="EMBL/GenBank/DDBJ databases">
        <title>Discovery of methanogenic haloarchaea.</title>
        <authorList>
            <person name="Sorokin D.Y."/>
            <person name="Makarova K.S."/>
            <person name="Abbas B."/>
            <person name="Ferrer M."/>
            <person name="Golyshin P.N."/>
        </authorList>
    </citation>
    <scope>NUCLEOTIDE SEQUENCE [LARGE SCALE GENOMIC DNA]</scope>
    <source>
        <strain evidence="8">HMET1</strain>
    </source>
</reference>
<comment type="subcellular location">
    <subcellularLocation>
        <location evidence="1">Cell membrane</location>
        <topology evidence="1">Peripheral membrane protein</topology>
    </subcellularLocation>
</comment>
<keyword evidence="4" id="KW-0547">Nucleotide-binding</keyword>
<evidence type="ECO:0000259" key="7">
    <source>
        <dbReference type="PROSITE" id="PS50893"/>
    </source>
</evidence>
<dbReference type="InterPro" id="IPR017871">
    <property type="entry name" value="ABC_transporter-like_CS"/>
</dbReference>
<keyword evidence="9" id="KW-1185">Reference proteome</keyword>
<dbReference type="GO" id="GO:0005886">
    <property type="term" value="C:plasma membrane"/>
    <property type="evidence" value="ECO:0007669"/>
    <property type="project" value="UniProtKB-SubCell"/>
</dbReference>
<dbReference type="Pfam" id="PF08352">
    <property type="entry name" value="oligo_HPY"/>
    <property type="match status" value="1"/>
</dbReference>
<feature type="domain" description="ABC transporter" evidence="7">
    <location>
        <begin position="15"/>
        <end position="262"/>
    </location>
</feature>
<keyword evidence="6" id="KW-0472">Membrane</keyword>
<dbReference type="InterPro" id="IPR050388">
    <property type="entry name" value="ABC_Ni/Peptide_Import"/>
</dbReference>
<dbReference type="InterPro" id="IPR027417">
    <property type="entry name" value="P-loop_NTPase"/>
</dbReference>
<name>A0A1Q6DT41_METT1</name>
<evidence type="ECO:0000256" key="3">
    <source>
        <dbReference type="ARBA" id="ARBA00022475"/>
    </source>
</evidence>
<evidence type="ECO:0000313" key="9">
    <source>
        <dbReference type="Proteomes" id="UP000185744"/>
    </source>
</evidence>
<dbReference type="GO" id="GO:0015833">
    <property type="term" value="P:peptide transport"/>
    <property type="evidence" value="ECO:0007669"/>
    <property type="project" value="InterPro"/>
</dbReference>
<protein>
    <submittedName>
        <fullName evidence="8">ABC-type dipeptide/oligopeptide/nickel transport system, ATPase component</fullName>
    </submittedName>
</protein>
<keyword evidence="5" id="KW-0067">ATP-binding</keyword>
<sequence length="326" mass="36510">MNTEQETGEKPNISIKNLDITYNYENDSEEVKAARDINLDIKNGEIVSLVGESGSGKSTIGSSILNLLPKDTLTRGKIQLDGKNLLELPENDIREIRGKDISKIFQDPMGRLNPLMTVEQHFIELLNEHTDFGKEKAIEKSIDALNDVGIPPNRFEDYPHEFSGGMRQRIMIALALVLNPRILIADEATTSLDVVVQSQILNLLRDVTEKYNTSILNITHNLGVVAEISDRVVVLYGGKVVEKGSAEEIFHKPKHPYTKGLINSVIGLDTEELEWVEGTPPDLVNPPSGCPFHPRCPQVMEKCKKQFPEQTGFNDSHKTWCHLYES</sequence>
<dbReference type="PROSITE" id="PS00211">
    <property type="entry name" value="ABC_TRANSPORTER_1"/>
    <property type="match status" value="1"/>
</dbReference>
<gene>
    <name evidence="8" type="ORF">BTN85_2164</name>
</gene>
<dbReference type="GO" id="GO:0005524">
    <property type="term" value="F:ATP binding"/>
    <property type="evidence" value="ECO:0007669"/>
    <property type="project" value="UniProtKB-KW"/>
</dbReference>
<accession>A0A1Q6DT41</accession>
<evidence type="ECO:0000256" key="2">
    <source>
        <dbReference type="ARBA" id="ARBA00022448"/>
    </source>
</evidence>
<dbReference type="Gene3D" id="3.40.50.300">
    <property type="entry name" value="P-loop containing nucleotide triphosphate hydrolases"/>
    <property type="match status" value="1"/>
</dbReference>
<dbReference type="EMBL" id="MSDW01000002">
    <property type="protein sequence ID" value="OKY77513.1"/>
    <property type="molecule type" value="Genomic_DNA"/>
</dbReference>
<keyword evidence="2" id="KW-0813">Transport</keyword>
<proteinExistence type="predicted"/>
<dbReference type="GO" id="GO:0016887">
    <property type="term" value="F:ATP hydrolysis activity"/>
    <property type="evidence" value="ECO:0007669"/>
    <property type="project" value="InterPro"/>
</dbReference>
<dbReference type="FunFam" id="3.40.50.300:FF:000016">
    <property type="entry name" value="Oligopeptide ABC transporter ATP-binding component"/>
    <property type="match status" value="1"/>
</dbReference>
<dbReference type="SMART" id="SM00382">
    <property type="entry name" value="AAA"/>
    <property type="match status" value="1"/>
</dbReference>
<evidence type="ECO:0000256" key="1">
    <source>
        <dbReference type="ARBA" id="ARBA00004202"/>
    </source>
</evidence>
<keyword evidence="3" id="KW-1003">Cell membrane</keyword>
<dbReference type="CDD" id="cd03257">
    <property type="entry name" value="ABC_NikE_OppD_transporters"/>
    <property type="match status" value="1"/>
</dbReference>
<dbReference type="PANTHER" id="PTHR43297">
    <property type="entry name" value="OLIGOPEPTIDE TRANSPORT ATP-BINDING PROTEIN APPD"/>
    <property type="match status" value="1"/>
</dbReference>
<dbReference type="NCBIfam" id="TIGR01727">
    <property type="entry name" value="oligo_HPY"/>
    <property type="match status" value="1"/>
</dbReference>
<evidence type="ECO:0000256" key="4">
    <source>
        <dbReference type="ARBA" id="ARBA00022741"/>
    </source>
</evidence>
<dbReference type="InParanoid" id="A0A1Q6DT41"/>
<dbReference type="InterPro" id="IPR003593">
    <property type="entry name" value="AAA+_ATPase"/>
</dbReference>
<dbReference type="SUPFAM" id="SSF52540">
    <property type="entry name" value="P-loop containing nucleoside triphosphate hydrolases"/>
    <property type="match status" value="1"/>
</dbReference>
<dbReference type="Proteomes" id="UP000185744">
    <property type="component" value="Unassembled WGS sequence"/>
</dbReference>
<comment type="caution">
    <text evidence="8">The sequence shown here is derived from an EMBL/GenBank/DDBJ whole genome shotgun (WGS) entry which is preliminary data.</text>
</comment>
<dbReference type="AlphaFoldDB" id="A0A1Q6DT41"/>
<dbReference type="PROSITE" id="PS50893">
    <property type="entry name" value="ABC_TRANSPORTER_2"/>
    <property type="match status" value="1"/>
</dbReference>
<evidence type="ECO:0000256" key="6">
    <source>
        <dbReference type="ARBA" id="ARBA00023136"/>
    </source>
</evidence>
<evidence type="ECO:0000256" key="5">
    <source>
        <dbReference type="ARBA" id="ARBA00022840"/>
    </source>
</evidence>
<organism evidence="8 9">
    <name type="scientific">Methanohalarchaeum thermophilum</name>
    <dbReference type="NCBI Taxonomy" id="1903181"/>
    <lineage>
        <taxon>Archaea</taxon>
        <taxon>Methanobacteriati</taxon>
        <taxon>Methanobacteriota</taxon>
        <taxon>Methanonatronarchaeia</taxon>
        <taxon>Methanonatronarchaeales</taxon>
        <taxon>Methanonatronarchaeaceae</taxon>
        <taxon>Candidatus Methanohalarchaeum</taxon>
    </lineage>
</organism>
<dbReference type="InterPro" id="IPR013563">
    <property type="entry name" value="Oligopep_ABC_C"/>
</dbReference>
<dbReference type="STRING" id="1903181.BTN85_2164"/>
<evidence type="ECO:0000313" key="8">
    <source>
        <dbReference type="EMBL" id="OKY77513.1"/>
    </source>
</evidence>
<dbReference type="InterPro" id="IPR003439">
    <property type="entry name" value="ABC_transporter-like_ATP-bd"/>
</dbReference>